<reference evidence="1 2" key="1">
    <citation type="submission" date="2020-04" db="EMBL/GenBank/DDBJ databases">
        <title>MicrobeNet Type strains.</title>
        <authorList>
            <person name="Nicholson A.C."/>
        </authorList>
    </citation>
    <scope>NUCLEOTIDE SEQUENCE [LARGE SCALE GENOMIC DNA]</scope>
    <source>
        <strain evidence="1 2">DSM 45078</strain>
    </source>
</reference>
<accession>A0A846XE56</accession>
<sequence length="109" mass="12241">MPVAIVYLNKSLCGAIQQHLETECRDFARAHGFAIARVVLESGVDVLPWTLRKSDLLGGDAIVTPTVEHIGFRAPVVLERCALMIVHPYGWYRRGEVDQWIPATPEVFR</sequence>
<evidence type="ECO:0000313" key="2">
    <source>
        <dbReference type="Proteomes" id="UP000565715"/>
    </source>
</evidence>
<name>A0A846XE56_9NOCA</name>
<comment type="caution">
    <text evidence="1">The sequence shown here is derived from an EMBL/GenBank/DDBJ whole genome shotgun (WGS) entry which is preliminary data.</text>
</comment>
<dbReference type="EMBL" id="JAAXOO010000003">
    <property type="protein sequence ID" value="NKY34368.1"/>
    <property type="molecule type" value="Genomic_DNA"/>
</dbReference>
<dbReference type="AlphaFoldDB" id="A0A846XE56"/>
<proteinExistence type="predicted"/>
<evidence type="ECO:0000313" key="1">
    <source>
        <dbReference type="EMBL" id="NKY34368.1"/>
    </source>
</evidence>
<dbReference type="RefSeq" id="WP_068042888.1">
    <property type="nucleotide sequence ID" value="NZ_JAAXOO010000003.1"/>
</dbReference>
<protein>
    <submittedName>
        <fullName evidence="1">Uncharacterized protein</fullName>
    </submittedName>
</protein>
<organism evidence="1 2">
    <name type="scientific">Nocardia speluncae</name>
    <dbReference type="NCBI Taxonomy" id="419477"/>
    <lineage>
        <taxon>Bacteria</taxon>
        <taxon>Bacillati</taxon>
        <taxon>Actinomycetota</taxon>
        <taxon>Actinomycetes</taxon>
        <taxon>Mycobacteriales</taxon>
        <taxon>Nocardiaceae</taxon>
        <taxon>Nocardia</taxon>
    </lineage>
</organism>
<dbReference type="Proteomes" id="UP000565715">
    <property type="component" value="Unassembled WGS sequence"/>
</dbReference>
<gene>
    <name evidence="1" type="ORF">HGA13_14990</name>
</gene>
<keyword evidence="2" id="KW-1185">Reference proteome</keyword>